<dbReference type="EMBL" id="UGSZ01000001">
    <property type="protein sequence ID" value="SUB56754.1"/>
    <property type="molecule type" value="Genomic_DNA"/>
</dbReference>
<proteinExistence type="inferred from homology"/>
<dbReference type="InterPro" id="IPR003488">
    <property type="entry name" value="DprA"/>
</dbReference>
<dbReference type="AlphaFoldDB" id="A0A379C3E9"/>
<dbReference type="Pfam" id="PF02481">
    <property type="entry name" value="DNA_processg_A"/>
    <property type="match status" value="1"/>
</dbReference>
<dbReference type="STRING" id="1122949.GCA_000378725_00493"/>
<name>A0A379C3E9_9FIRM</name>
<evidence type="ECO:0000313" key="4">
    <source>
        <dbReference type="Proteomes" id="UP000255517"/>
    </source>
</evidence>
<feature type="domain" description="Smf/DprA SLOG" evidence="2">
    <location>
        <begin position="81"/>
        <end position="287"/>
    </location>
</feature>
<dbReference type="RefSeq" id="WP_019034425.1">
    <property type="nucleotide sequence ID" value="NZ_UGSZ01000001.1"/>
</dbReference>
<dbReference type="Proteomes" id="UP000255517">
    <property type="component" value="Unassembled WGS sequence"/>
</dbReference>
<dbReference type="NCBIfam" id="TIGR00732">
    <property type="entry name" value="dprA"/>
    <property type="match status" value="1"/>
</dbReference>
<dbReference type="PANTHER" id="PTHR43022">
    <property type="entry name" value="PROTEIN SMF"/>
    <property type="match status" value="1"/>
</dbReference>
<gene>
    <name evidence="3" type="primary">smf</name>
    <name evidence="3" type="ORF">NCTC13149_00550</name>
</gene>
<dbReference type="Gene3D" id="3.40.50.450">
    <property type="match status" value="1"/>
</dbReference>
<dbReference type="PANTHER" id="PTHR43022:SF1">
    <property type="entry name" value="PROTEIN SMF"/>
    <property type="match status" value="1"/>
</dbReference>
<evidence type="ECO:0000256" key="1">
    <source>
        <dbReference type="ARBA" id="ARBA00006525"/>
    </source>
</evidence>
<dbReference type="OrthoDB" id="9785707at2"/>
<dbReference type="InterPro" id="IPR057666">
    <property type="entry name" value="DrpA_SLOG"/>
</dbReference>
<protein>
    <submittedName>
        <fullName evidence="3">DNA protecting protein DprA</fullName>
    </submittedName>
</protein>
<dbReference type="GO" id="GO:0009294">
    <property type="term" value="P:DNA-mediated transformation"/>
    <property type="evidence" value="ECO:0007669"/>
    <property type="project" value="InterPro"/>
</dbReference>
<dbReference type="SUPFAM" id="SSF102405">
    <property type="entry name" value="MCP/YpsA-like"/>
    <property type="match status" value="1"/>
</dbReference>
<organism evidence="3 4">
    <name type="scientific">Peptoniphilus lacrimalis</name>
    <dbReference type="NCBI Taxonomy" id="33031"/>
    <lineage>
        <taxon>Bacteria</taxon>
        <taxon>Bacillati</taxon>
        <taxon>Bacillota</taxon>
        <taxon>Tissierellia</taxon>
        <taxon>Tissierellales</taxon>
        <taxon>Peptoniphilaceae</taxon>
        <taxon>Peptoniphilus</taxon>
    </lineage>
</organism>
<evidence type="ECO:0000259" key="2">
    <source>
        <dbReference type="Pfam" id="PF02481"/>
    </source>
</evidence>
<evidence type="ECO:0000313" key="3">
    <source>
        <dbReference type="EMBL" id="SUB56754.1"/>
    </source>
</evidence>
<reference evidence="3 4" key="1">
    <citation type="submission" date="2018-06" db="EMBL/GenBank/DDBJ databases">
        <authorList>
            <consortium name="Pathogen Informatics"/>
            <person name="Doyle S."/>
        </authorList>
    </citation>
    <scope>NUCLEOTIDE SEQUENCE [LARGE SCALE GENOMIC DNA]</scope>
    <source>
        <strain evidence="3 4">NCTC13149</strain>
    </source>
</reference>
<comment type="similarity">
    <text evidence="1">Belongs to the DprA/Smf family.</text>
</comment>
<accession>A0A379C3E9</accession>
<sequence length="360" mass="40603">MDRNAIIFLSSIGLSSSNIIKILDFSIEKNLVLNEFLNLEENQYKPLLKKVTFDKIKKFYCKYEEILENTLNKSQKLQVKISTILDGNYPSSLRRIEDPPAILYIRGKDIKLENNIAIVGARKHTSYGIYAVNKFVDELSSYNFTIVSGMAYGIDALSHKRALEKNMKAIAVLGNGIDIIYPKANTNLYMNLLDKATIVSEYPFGMKATKFTFPQRNRIISGLSEGVIVVEAKEKSGSLITARLAAEQGKEVFAIPGNINSIYSKGTNLLIRDGATPLLQIEDILPFYPSIIKKEEEKHIIKNLSEDENLILNLMEDGSITIEEICNKSNFDVIYINSLLTKLELKSAIEKISLTEYRII</sequence>